<evidence type="ECO:0000256" key="4">
    <source>
        <dbReference type="ARBA" id="ARBA00023136"/>
    </source>
</evidence>
<dbReference type="InterPro" id="IPR017452">
    <property type="entry name" value="GPCR_Rhodpsn_7TM"/>
</dbReference>
<proteinExistence type="predicted"/>
<evidence type="ECO:0000259" key="6">
    <source>
        <dbReference type="PROSITE" id="PS50262"/>
    </source>
</evidence>
<evidence type="ECO:0000256" key="5">
    <source>
        <dbReference type="SAM" id="Phobius"/>
    </source>
</evidence>
<keyword evidence="7" id="KW-1185">Reference proteome</keyword>
<feature type="transmembrane region" description="Helical" evidence="5">
    <location>
        <begin position="12"/>
        <end position="32"/>
    </location>
</feature>
<keyword evidence="3 5" id="KW-1133">Transmembrane helix</keyword>
<reference evidence="8" key="1">
    <citation type="submission" date="2022-11" db="UniProtKB">
        <authorList>
            <consortium name="WormBaseParasite"/>
        </authorList>
    </citation>
    <scope>IDENTIFICATION</scope>
</reference>
<keyword evidence="2 5" id="KW-0812">Transmembrane</keyword>
<dbReference type="InterPro" id="IPR000276">
    <property type="entry name" value="GPCR_Rhodpsn"/>
</dbReference>
<protein>
    <submittedName>
        <fullName evidence="8">G-protein coupled receptors family 1 profile domain-containing protein</fullName>
    </submittedName>
</protein>
<dbReference type="Pfam" id="PF00001">
    <property type="entry name" value="7tm_1"/>
    <property type="match status" value="1"/>
</dbReference>
<feature type="transmembrane region" description="Helical" evidence="5">
    <location>
        <begin position="52"/>
        <end position="72"/>
    </location>
</feature>
<dbReference type="WBParaSite" id="PSAMB.scaffold5047size12796.g25799.t1">
    <property type="protein sequence ID" value="PSAMB.scaffold5047size12796.g25799.t1"/>
    <property type="gene ID" value="PSAMB.scaffold5047size12796.g25799"/>
</dbReference>
<feature type="transmembrane region" description="Helical" evidence="5">
    <location>
        <begin position="194"/>
        <end position="222"/>
    </location>
</feature>
<dbReference type="CDD" id="cd00637">
    <property type="entry name" value="7tm_classA_rhodopsin-like"/>
    <property type="match status" value="1"/>
</dbReference>
<sequence>MHSDWIHVVGEGLAFADLLAGVATLTAGAYRINLIDWREEDDQLSRWDCVGTPHFILLTFAFSVQAGMLLLISLDRLIAFLKPLQYNTFTKAYAISLMALCYFLAALYTVMLLLYVLLADGDAKIKSINAICLIVEINEVDKTYDSIYLVRIGLSSISCLIYALVWYLSRKYHLRTTARFPSNAYRLRRSQRHLTATVGICALFTFVLNVLPTGLVVLAGQLHWVMDFWGPVCWLLNCVNAVVNIFVYSLRHEDIRMGLTLLFSGRCKELPSPAMQRLKKESLSLSTCSMTISVQEQRRQRTVSCP</sequence>
<feature type="transmembrane region" description="Helical" evidence="5">
    <location>
        <begin position="228"/>
        <end position="250"/>
    </location>
</feature>
<evidence type="ECO:0000313" key="8">
    <source>
        <dbReference type="WBParaSite" id="PSAMB.scaffold5047size12796.g25799.t1"/>
    </source>
</evidence>
<evidence type="ECO:0000256" key="2">
    <source>
        <dbReference type="ARBA" id="ARBA00022692"/>
    </source>
</evidence>
<keyword evidence="4 5" id="KW-0472">Membrane</keyword>
<accession>A0A914WS42</accession>
<evidence type="ECO:0000313" key="7">
    <source>
        <dbReference type="Proteomes" id="UP000887566"/>
    </source>
</evidence>
<dbReference type="AlphaFoldDB" id="A0A914WS42"/>
<feature type="transmembrane region" description="Helical" evidence="5">
    <location>
        <begin position="93"/>
        <end position="118"/>
    </location>
</feature>
<dbReference type="SUPFAM" id="SSF81321">
    <property type="entry name" value="Family A G protein-coupled receptor-like"/>
    <property type="match status" value="1"/>
</dbReference>
<dbReference type="PANTHER" id="PTHR23360">
    <property type="entry name" value="G-PROTEIN COUPLED RECEPTORS FAMILY 1 PROFILE DOMAIN-CONTAINING PROTEIN-RELATED"/>
    <property type="match status" value="1"/>
</dbReference>
<evidence type="ECO:0000256" key="1">
    <source>
        <dbReference type="ARBA" id="ARBA00004370"/>
    </source>
</evidence>
<feature type="domain" description="G-protein coupled receptors family 1 profile" evidence="6">
    <location>
        <begin position="1"/>
        <end position="248"/>
    </location>
</feature>
<dbReference type="PROSITE" id="PS50262">
    <property type="entry name" value="G_PROTEIN_RECEP_F1_2"/>
    <property type="match status" value="1"/>
</dbReference>
<name>A0A914WS42_9BILA</name>
<dbReference type="GO" id="GO:0004930">
    <property type="term" value="F:G protein-coupled receptor activity"/>
    <property type="evidence" value="ECO:0007669"/>
    <property type="project" value="InterPro"/>
</dbReference>
<feature type="transmembrane region" description="Helical" evidence="5">
    <location>
        <begin position="148"/>
        <end position="169"/>
    </location>
</feature>
<evidence type="ECO:0000256" key="3">
    <source>
        <dbReference type="ARBA" id="ARBA00022989"/>
    </source>
</evidence>
<organism evidence="7 8">
    <name type="scientific">Plectus sambesii</name>
    <dbReference type="NCBI Taxonomy" id="2011161"/>
    <lineage>
        <taxon>Eukaryota</taxon>
        <taxon>Metazoa</taxon>
        <taxon>Ecdysozoa</taxon>
        <taxon>Nematoda</taxon>
        <taxon>Chromadorea</taxon>
        <taxon>Plectida</taxon>
        <taxon>Plectina</taxon>
        <taxon>Plectoidea</taxon>
        <taxon>Plectidae</taxon>
        <taxon>Plectus</taxon>
    </lineage>
</organism>
<dbReference type="InterPro" id="IPR047130">
    <property type="entry name" value="7TM_GPCR_Srsx_nematod"/>
</dbReference>
<dbReference type="Gene3D" id="1.20.1070.10">
    <property type="entry name" value="Rhodopsin 7-helix transmembrane proteins"/>
    <property type="match status" value="1"/>
</dbReference>
<dbReference type="GO" id="GO:0016020">
    <property type="term" value="C:membrane"/>
    <property type="evidence" value="ECO:0007669"/>
    <property type="project" value="UniProtKB-SubCell"/>
</dbReference>
<comment type="subcellular location">
    <subcellularLocation>
        <location evidence="1">Membrane</location>
    </subcellularLocation>
</comment>
<dbReference type="Proteomes" id="UP000887566">
    <property type="component" value="Unplaced"/>
</dbReference>